<accession>A0A8B6H100</accession>
<protein>
    <submittedName>
        <fullName evidence="3">Uncharacterized protein</fullName>
    </submittedName>
</protein>
<evidence type="ECO:0000256" key="2">
    <source>
        <dbReference type="SAM" id="MobiDB-lite"/>
    </source>
</evidence>
<feature type="coiled-coil region" evidence="1">
    <location>
        <begin position="120"/>
        <end position="154"/>
    </location>
</feature>
<dbReference type="PANTHER" id="PTHR46601:SF1">
    <property type="entry name" value="ADF-H DOMAIN-CONTAINING PROTEIN"/>
    <property type="match status" value="1"/>
</dbReference>
<gene>
    <name evidence="3" type="ORF">MGAL_10B007048</name>
</gene>
<dbReference type="AlphaFoldDB" id="A0A8B6H100"/>
<proteinExistence type="predicted"/>
<keyword evidence="4" id="KW-1185">Reference proteome</keyword>
<keyword evidence="1" id="KW-0175">Coiled coil</keyword>
<evidence type="ECO:0000256" key="1">
    <source>
        <dbReference type="SAM" id="Coils"/>
    </source>
</evidence>
<dbReference type="OrthoDB" id="7397676at2759"/>
<evidence type="ECO:0000313" key="3">
    <source>
        <dbReference type="EMBL" id="VDI72757.1"/>
    </source>
</evidence>
<comment type="caution">
    <text evidence="3">The sequence shown here is derived from an EMBL/GenBank/DDBJ whole genome shotgun (WGS) entry which is preliminary data.</text>
</comment>
<reference evidence="3" key="1">
    <citation type="submission" date="2018-11" db="EMBL/GenBank/DDBJ databases">
        <authorList>
            <person name="Alioto T."/>
            <person name="Alioto T."/>
        </authorList>
    </citation>
    <scope>NUCLEOTIDE SEQUENCE</scope>
</reference>
<dbReference type="PANTHER" id="PTHR46601">
    <property type="entry name" value="ULP_PROTEASE DOMAIN-CONTAINING PROTEIN"/>
    <property type="match status" value="1"/>
</dbReference>
<organism evidence="3 4">
    <name type="scientific">Mytilus galloprovincialis</name>
    <name type="common">Mediterranean mussel</name>
    <dbReference type="NCBI Taxonomy" id="29158"/>
    <lineage>
        <taxon>Eukaryota</taxon>
        <taxon>Metazoa</taxon>
        <taxon>Spiralia</taxon>
        <taxon>Lophotrochozoa</taxon>
        <taxon>Mollusca</taxon>
        <taxon>Bivalvia</taxon>
        <taxon>Autobranchia</taxon>
        <taxon>Pteriomorphia</taxon>
        <taxon>Mytilida</taxon>
        <taxon>Mytiloidea</taxon>
        <taxon>Mytilidae</taxon>
        <taxon>Mytilinae</taxon>
        <taxon>Mytilus</taxon>
    </lineage>
</organism>
<dbReference type="EMBL" id="UYJE01009360">
    <property type="protein sequence ID" value="VDI72757.1"/>
    <property type="molecule type" value="Genomic_DNA"/>
</dbReference>
<feature type="region of interest" description="Disordered" evidence="2">
    <location>
        <begin position="56"/>
        <end position="75"/>
    </location>
</feature>
<sequence length="832" mass="96452">MQHVLLFQVYMAKSRSQIQKEYRERKKLKDGKNYLKKESARVIKYYVPAAELPTKERKKRNARAKVHNQTHRRKRNAAALVLNESVTESSGYESIGSPLVVKLPLVGRRKGGKKKNTRALARAHGAMKRLKVEKEKLLKKLKAKSRQLKRLSTKINTGTRRPSEPCTPNSKTELELRELNLTPKRRERVKRKLMLKNVVLHEISEARASTSSMYERQSIARLVSGKLSKKYRLNLAISKGTGICRKTLTKVSTKRVRPDRRICAVKQLALDVEDFMSREDNSRMQPGKGDAIKISKGEKKQTIILTNYLADLHKKFSAENPQVKISLATFCRLRPRHILTAKFISRTSCLCIKHQNMALKCQTLKKYNIFVRENPEHLIGQSLEIERSMDQLLENRVAYRVWKQVVVEDKKKMKIIENTVEKNEFIEMMKVEMNQFASHVDRVRCQYREIKTLKDSLKEKEVLVQMDFAENYSCKSLAEVQSAYWNQTPVTIHPVVVYFRGQSKLEHKSIAIISDELSHCTSTVCTFLDSLVPVLKEICPNVEFVHYWTDSPSSQYRNKTIFDLIANHSSVYGIQARWNYFEAGHGKGPCDGLGGTIKRMADEAVKRGAVVIQDPKEFFDWSTTSNMKEVKFLFVKKEECKKKLDQLNKIKLRPIKGTMKFHAVAYDLQTAELCTRETSCYCGICLKGKFCESWSRQTYDGHSNDTSHTKETVNQNELQESNEIQNEDFHEIIIVEVSVDDFIACVYEGQWYIGKILDMDDEDVQVTFLERAKAMFRWPTSPDTIWCKKSDVFYKLDHLEPSGKSKRFWKISPEDRTRIENNFEAHEMNTNK</sequence>
<dbReference type="Proteomes" id="UP000596742">
    <property type="component" value="Unassembled WGS sequence"/>
</dbReference>
<evidence type="ECO:0000313" key="4">
    <source>
        <dbReference type="Proteomes" id="UP000596742"/>
    </source>
</evidence>
<name>A0A8B6H100_MYTGA</name>